<feature type="region of interest" description="Disordered" evidence="7">
    <location>
        <begin position="472"/>
        <end position="497"/>
    </location>
</feature>
<dbReference type="Gene3D" id="3.30.710.10">
    <property type="entry name" value="Potassium Channel Kv1.1, Chain A"/>
    <property type="match status" value="1"/>
</dbReference>
<dbReference type="InterPro" id="IPR011333">
    <property type="entry name" value="SKP1/BTB/POZ_sf"/>
</dbReference>
<dbReference type="PANTHER" id="PTHR32370">
    <property type="entry name" value="OS12G0117600 PROTEIN"/>
    <property type="match status" value="1"/>
</dbReference>
<keyword evidence="11" id="KW-1185">Reference proteome</keyword>
<dbReference type="FunFam" id="3.30.710.10:FF:000168">
    <property type="entry name" value="BTB/POZ domain-containing protein At1g03010"/>
    <property type="match status" value="1"/>
</dbReference>
<dbReference type="EMBL" id="OX451739">
    <property type="protein sequence ID" value="CAI8609353.1"/>
    <property type="molecule type" value="Genomic_DNA"/>
</dbReference>
<name>A0AAV1AI92_VICFA</name>
<evidence type="ECO:0000259" key="8">
    <source>
        <dbReference type="PROSITE" id="PS50097"/>
    </source>
</evidence>
<dbReference type="InterPro" id="IPR000210">
    <property type="entry name" value="BTB/POZ_dom"/>
</dbReference>
<dbReference type="Pfam" id="PF00651">
    <property type="entry name" value="BTB"/>
    <property type="match status" value="1"/>
</dbReference>
<dbReference type="SMART" id="SM00225">
    <property type="entry name" value="BTB"/>
    <property type="match status" value="1"/>
</dbReference>
<evidence type="ECO:0000313" key="11">
    <source>
        <dbReference type="Proteomes" id="UP001157006"/>
    </source>
</evidence>
<feature type="domain" description="NPH3" evidence="9">
    <location>
        <begin position="193"/>
        <end position="468"/>
    </location>
</feature>
<keyword evidence="3" id="KW-0597">Phosphoprotein</keyword>
<dbReference type="PROSITE" id="PS50097">
    <property type="entry name" value="BTB"/>
    <property type="match status" value="1"/>
</dbReference>
<sequence>MKRTSEWNYSQEIPSDITIQIGEASYSLHKFPLISKSGYIRKLVSESNDATSDIPLIELVDIPGGSEAFELAAKFCYGINFEISVENITMLRCVAEYLEMTEDYSVGNLTGRTDSYLNDVALKSMSGAISILHISETLLPIAEKAKLVSRCIDAIAYIASKESQFCSSGRSDGSSNERVTNSSTASHLRPVVDWWAEDLTVLRIDFFQRVLIAMMARGFKQWGIGPIIMLYSQKSLRGLEIFGKGRKEIEAHEEHEKRLILETLVSLMPREKNAISVSFLSIWLKAAIYLETTVSCRFDLEKRIAMQLGQTVLDDLLIPSYSGETSFDVDTVQRIMMNYLESDLENHSGYNEQDEYYSSSSQRDVIKVGKLLESYLAEIATDRNLSVPKFICLAELMPEKSRTVEDGMYRAIDIYLKAHPFLSDADRKKVCSMMDCQKLSREARAHAAQNNRLPAQNVAQVLYYDQQRLRENMDGTGSVGSDSPSTPDKRNVYSSELYPASNEVSKLRRENEELKLEIVKLKMRIKEIEKCTVEYGVSTNSPLLNASSSPSADKPPLHRKSFLNSVSRKLGRLSPFSRADPVLTPLKDRIKLDKLRRYSIS</sequence>
<dbReference type="AlphaFoldDB" id="A0AAV1AI92"/>
<gene>
    <name evidence="10" type="ORF">VFH_IV128720</name>
</gene>
<dbReference type="PROSITE" id="PS51649">
    <property type="entry name" value="NPH3"/>
    <property type="match status" value="1"/>
</dbReference>
<feature type="domain" description="BTB" evidence="8">
    <location>
        <begin position="15"/>
        <end position="85"/>
    </location>
</feature>
<feature type="compositionally biased region" description="Low complexity" evidence="7">
    <location>
        <begin position="540"/>
        <end position="552"/>
    </location>
</feature>
<comment type="similarity">
    <text evidence="5">Belongs to the NPH3 family.</text>
</comment>
<accession>A0AAV1AI92</accession>
<proteinExistence type="inferred from homology"/>
<dbReference type="InterPro" id="IPR027356">
    <property type="entry name" value="NPH3_dom"/>
</dbReference>
<evidence type="ECO:0000313" key="10">
    <source>
        <dbReference type="EMBL" id="CAI8609353.1"/>
    </source>
</evidence>
<dbReference type="Pfam" id="PF03000">
    <property type="entry name" value="NPH3"/>
    <property type="match status" value="1"/>
</dbReference>
<keyword evidence="6" id="KW-0175">Coiled coil</keyword>
<keyword evidence="4" id="KW-0833">Ubl conjugation pathway</keyword>
<evidence type="ECO:0000256" key="5">
    <source>
        <dbReference type="PROSITE-ProRule" id="PRU00982"/>
    </source>
</evidence>
<evidence type="ECO:0000256" key="2">
    <source>
        <dbReference type="ARBA" id="ARBA00004906"/>
    </source>
</evidence>
<reference evidence="10 11" key="1">
    <citation type="submission" date="2023-01" db="EMBL/GenBank/DDBJ databases">
        <authorList>
            <person name="Kreplak J."/>
        </authorList>
    </citation>
    <scope>NUCLEOTIDE SEQUENCE [LARGE SCALE GENOMIC DNA]</scope>
</reference>
<comment type="pathway">
    <text evidence="2">Protein modification; protein ubiquitination.</text>
</comment>
<evidence type="ECO:0008006" key="12">
    <source>
        <dbReference type="Google" id="ProtNLM"/>
    </source>
</evidence>
<organism evidence="10 11">
    <name type="scientific">Vicia faba</name>
    <name type="common">Broad bean</name>
    <name type="synonym">Faba vulgaris</name>
    <dbReference type="NCBI Taxonomy" id="3906"/>
    <lineage>
        <taxon>Eukaryota</taxon>
        <taxon>Viridiplantae</taxon>
        <taxon>Streptophyta</taxon>
        <taxon>Embryophyta</taxon>
        <taxon>Tracheophyta</taxon>
        <taxon>Spermatophyta</taxon>
        <taxon>Magnoliopsida</taxon>
        <taxon>eudicotyledons</taxon>
        <taxon>Gunneridae</taxon>
        <taxon>Pentapetalae</taxon>
        <taxon>rosids</taxon>
        <taxon>fabids</taxon>
        <taxon>Fabales</taxon>
        <taxon>Fabaceae</taxon>
        <taxon>Papilionoideae</taxon>
        <taxon>50 kb inversion clade</taxon>
        <taxon>NPAAA clade</taxon>
        <taxon>Hologalegina</taxon>
        <taxon>IRL clade</taxon>
        <taxon>Fabeae</taxon>
        <taxon>Vicia</taxon>
    </lineage>
</organism>
<dbReference type="Proteomes" id="UP001157006">
    <property type="component" value="Chromosome 4"/>
</dbReference>
<dbReference type="SUPFAM" id="SSF54695">
    <property type="entry name" value="POZ domain"/>
    <property type="match status" value="1"/>
</dbReference>
<comment type="subcellular location">
    <subcellularLocation>
        <location evidence="1">Endomembrane system</location>
        <topology evidence="1">Peripheral membrane protein</topology>
    </subcellularLocation>
</comment>
<evidence type="ECO:0000256" key="4">
    <source>
        <dbReference type="ARBA" id="ARBA00022786"/>
    </source>
</evidence>
<evidence type="ECO:0000256" key="7">
    <source>
        <dbReference type="SAM" id="MobiDB-lite"/>
    </source>
</evidence>
<protein>
    <recommendedName>
        <fullName evidence="12">Phototropic-responsive NPH3 family protein</fullName>
    </recommendedName>
</protein>
<evidence type="ECO:0000256" key="1">
    <source>
        <dbReference type="ARBA" id="ARBA00004184"/>
    </source>
</evidence>
<dbReference type="InterPro" id="IPR043454">
    <property type="entry name" value="NPH3/RPT2-like"/>
</dbReference>
<evidence type="ECO:0000256" key="3">
    <source>
        <dbReference type="ARBA" id="ARBA00022553"/>
    </source>
</evidence>
<feature type="coiled-coil region" evidence="6">
    <location>
        <begin position="504"/>
        <end position="531"/>
    </location>
</feature>
<feature type="region of interest" description="Disordered" evidence="7">
    <location>
        <begin position="540"/>
        <end position="559"/>
    </location>
</feature>
<dbReference type="GO" id="GO:0012505">
    <property type="term" value="C:endomembrane system"/>
    <property type="evidence" value="ECO:0007669"/>
    <property type="project" value="UniProtKB-SubCell"/>
</dbReference>
<evidence type="ECO:0000259" key="9">
    <source>
        <dbReference type="PROSITE" id="PS51649"/>
    </source>
</evidence>
<evidence type="ECO:0000256" key="6">
    <source>
        <dbReference type="SAM" id="Coils"/>
    </source>
</evidence>